<dbReference type="Proteomes" id="UP001516662">
    <property type="component" value="Unassembled WGS sequence"/>
</dbReference>
<dbReference type="InterPro" id="IPR011856">
    <property type="entry name" value="tRNA_endonuc-like_dom_sf"/>
</dbReference>
<proteinExistence type="predicted"/>
<keyword evidence="2" id="KW-0540">Nuclease</keyword>
<accession>A0ABR9QLV9</accession>
<dbReference type="Gene3D" id="3.40.1350.10">
    <property type="match status" value="1"/>
</dbReference>
<dbReference type="PANTHER" id="PTHR30015">
    <property type="entry name" value="MRR RESTRICTION SYSTEM PROTEIN"/>
    <property type="match status" value="1"/>
</dbReference>
<dbReference type="Pfam" id="PF04471">
    <property type="entry name" value="Mrr_cat"/>
    <property type="match status" value="1"/>
</dbReference>
<keyword evidence="2" id="KW-0378">Hydrolase</keyword>
<dbReference type="PANTHER" id="PTHR30015:SF7">
    <property type="entry name" value="TYPE IV METHYL-DIRECTED RESTRICTION ENZYME ECOKMRR"/>
    <property type="match status" value="1"/>
</dbReference>
<dbReference type="SUPFAM" id="SSF52980">
    <property type="entry name" value="Restriction endonuclease-like"/>
    <property type="match status" value="1"/>
</dbReference>
<comment type="caution">
    <text evidence="2">The sequence shown here is derived from an EMBL/GenBank/DDBJ whole genome shotgun (WGS) entry which is preliminary data.</text>
</comment>
<sequence>MKKTLAMGLYYRFKKATPEEANQTVSSLFIRQDPLEFELFVMNVIEGYYGGTVYISPPSDEGINLEHDREDGLYIGQVKCLEKDLGFEAIAILHSQMIKKDAKGGYIVTTGDFTDKAKTYADELNIELINGTQLVEYWILGLEEKNIKISSIKSTPELA</sequence>
<dbReference type="EMBL" id="JADCLJ010000022">
    <property type="protein sequence ID" value="MBE4909477.1"/>
    <property type="molecule type" value="Genomic_DNA"/>
</dbReference>
<evidence type="ECO:0000313" key="2">
    <source>
        <dbReference type="EMBL" id="MBE4909477.1"/>
    </source>
</evidence>
<gene>
    <name evidence="2" type="ORF">IMZ08_15610</name>
</gene>
<organism evidence="2 3">
    <name type="scientific">Litchfieldia luteola</name>
    <dbReference type="NCBI Taxonomy" id="682179"/>
    <lineage>
        <taxon>Bacteria</taxon>
        <taxon>Bacillati</taxon>
        <taxon>Bacillota</taxon>
        <taxon>Bacilli</taxon>
        <taxon>Bacillales</taxon>
        <taxon>Bacillaceae</taxon>
        <taxon>Litchfieldia</taxon>
    </lineage>
</organism>
<keyword evidence="2" id="KW-0255">Endonuclease</keyword>
<reference evidence="2 3" key="1">
    <citation type="submission" date="2020-10" db="EMBL/GenBank/DDBJ databases">
        <title>Bacillus sp. HD4P25, an endophyte from a halophyte.</title>
        <authorList>
            <person name="Sun J.-Q."/>
        </authorList>
    </citation>
    <scope>NUCLEOTIDE SEQUENCE [LARGE SCALE GENOMIC DNA]</scope>
    <source>
        <strain evidence="2 3">YIM 93174</strain>
    </source>
</reference>
<dbReference type="GO" id="GO:0004519">
    <property type="term" value="F:endonuclease activity"/>
    <property type="evidence" value="ECO:0007669"/>
    <property type="project" value="UniProtKB-KW"/>
</dbReference>
<protein>
    <submittedName>
        <fullName evidence="2">Restriction endonuclease</fullName>
    </submittedName>
</protein>
<dbReference type="InterPro" id="IPR007560">
    <property type="entry name" value="Restrct_endonuc_IV_Mrr"/>
</dbReference>
<evidence type="ECO:0000313" key="3">
    <source>
        <dbReference type="Proteomes" id="UP001516662"/>
    </source>
</evidence>
<keyword evidence="3" id="KW-1185">Reference proteome</keyword>
<name>A0ABR9QLV9_9BACI</name>
<feature type="domain" description="Restriction endonuclease type IV Mrr" evidence="1">
    <location>
        <begin position="33"/>
        <end position="137"/>
    </location>
</feature>
<evidence type="ECO:0000259" key="1">
    <source>
        <dbReference type="Pfam" id="PF04471"/>
    </source>
</evidence>
<dbReference type="InterPro" id="IPR052906">
    <property type="entry name" value="Type_IV_Methyl-Rstrct_Enzyme"/>
</dbReference>
<dbReference type="InterPro" id="IPR011335">
    <property type="entry name" value="Restrct_endonuc-II-like"/>
</dbReference>